<evidence type="ECO:0000313" key="1">
    <source>
        <dbReference type="EMBL" id="NJB98056.1"/>
    </source>
</evidence>
<keyword evidence="2" id="KW-1185">Reference proteome</keyword>
<dbReference type="Proteomes" id="UP000531251">
    <property type="component" value="Unassembled WGS sequence"/>
</dbReference>
<comment type="caution">
    <text evidence="1">The sequence shown here is derived from an EMBL/GenBank/DDBJ whole genome shotgun (WGS) entry which is preliminary data.</text>
</comment>
<protein>
    <submittedName>
        <fullName evidence="1">Uncharacterized protein</fullName>
    </submittedName>
</protein>
<gene>
    <name evidence="1" type="ORF">GGR89_002383</name>
</gene>
<sequence>MIERFLPGLDALLAEPLDTHSVSVAFPGDMDPHEREGRYGVFLDAELRIAGLGTCGGGTLIETLDDAGQWRPACAILDVDLTDLDRGRAFCRDELVALGCPEGTLIQYDDREDRWDGATWHCSEPRSFDEDMLPYRDN</sequence>
<accession>A0A7X6BDM5</accession>
<name>A0A7X6BDM5_9SPHN</name>
<organism evidence="1 2">
    <name type="scientific">Sphingomonas trueperi</name>
    <dbReference type="NCBI Taxonomy" id="53317"/>
    <lineage>
        <taxon>Bacteria</taxon>
        <taxon>Pseudomonadati</taxon>
        <taxon>Pseudomonadota</taxon>
        <taxon>Alphaproteobacteria</taxon>
        <taxon>Sphingomonadales</taxon>
        <taxon>Sphingomonadaceae</taxon>
        <taxon>Sphingomonas</taxon>
    </lineage>
</organism>
<dbReference type="EMBL" id="JAATJB010000006">
    <property type="protein sequence ID" value="NJB98056.1"/>
    <property type="molecule type" value="Genomic_DNA"/>
</dbReference>
<proteinExistence type="predicted"/>
<dbReference type="RefSeq" id="WP_125975823.1">
    <property type="nucleotide sequence ID" value="NZ_BAAADY010000007.1"/>
</dbReference>
<evidence type="ECO:0000313" key="2">
    <source>
        <dbReference type="Proteomes" id="UP000531251"/>
    </source>
</evidence>
<dbReference type="AlphaFoldDB" id="A0A7X6BDM5"/>
<reference evidence="1 2" key="1">
    <citation type="submission" date="2020-03" db="EMBL/GenBank/DDBJ databases">
        <title>Genomic Encyclopedia of Type Strains, Phase IV (KMG-IV): sequencing the most valuable type-strain genomes for metagenomic binning, comparative biology and taxonomic classification.</title>
        <authorList>
            <person name="Goeker M."/>
        </authorList>
    </citation>
    <scope>NUCLEOTIDE SEQUENCE [LARGE SCALE GENOMIC DNA]</scope>
    <source>
        <strain evidence="1 2">DSM 7225</strain>
    </source>
</reference>